<protein>
    <submittedName>
        <fullName evidence="3">AspC protein</fullName>
    </submittedName>
</protein>
<accession>A0A812SIR0</accession>
<keyword evidence="4" id="KW-1185">Reference proteome</keyword>
<comment type="caution">
    <text evidence="3">The sequence shown here is derived from an EMBL/GenBank/DDBJ whole genome shotgun (WGS) entry which is preliminary data.</text>
</comment>
<proteinExistence type="predicted"/>
<sequence length="348" mass="39316">MTSCCGFRIWMVLFMSGVLTLFLYINTVFGEDDFRESKDPPENSQTELQEAAKTRSVSSPVKTDIQPQMACLALISVSTTASELQIREELMGPLQEVADSLVKGNFVDTWMTVDYSAAYKRGVNTTAQWGDLSEFRPGHTHGRSFDDSQTADIELAHYYAVDQCDAPYIAIFQTDMIMYTQRGYSWVEEAMQALRDNEGLVLIIPAFPGIASRRVRHRPTTRPIAKFFQEPLQGQVKLEETTCQHPFTLPGRATLLDIHRYRRLPARSQIMENHNGQVDPGSKTNQCYHAAPSFELMAHLSNWQKSWVQHAPLTSVRYDMARLKTDVIIIESGRDAADMGSEYKGLAT</sequence>
<organism evidence="3 4">
    <name type="scientific">Symbiodinium natans</name>
    <dbReference type="NCBI Taxonomy" id="878477"/>
    <lineage>
        <taxon>Eukaryota</taxon>
        <taxon>Sar</taxon>
        <taxon>Alveolata</taxon>
        <taxon>Dinophyceae</taxon>
        <taxon>Suessiales</taxon>
        <taxon>Symbiodiniaceae</taxon>
        <taxon>Symbiodinium</taxon>
    </lineage>
</organism>
<evidence type="ECO:0000313" key="3">
    <source>
        <dbReference type="EMBL" id="CAE7476789.1"/>
    </source>
</evidence>
<reference evidence="3" key="1">
    <citation type="submission" date="2021-02" db="EMBL/GenBank/DDBJ databases">
        <authorList>
            <person name="Dougan E. K."/>
            <person name="Rhodes N."/>
            <person name="Thang M."/>
            <person name="Chan C."/>
        </authorList>
    </citation>
    <scope>NUCLEOTIDE SEQUENCE</scope>
</reference>
<dbReference type="AlphaFoldDB" id="A0A812SIR0"/>
<gene>
    <name evidence="3" type="primary">aspC</name>
    <name evidence="3" type="ORF">SNAT2548_LOCUS26783</name>
</gene>
<evidence type="ECO:0000256" key="1">
    <source>
        <dbReference type="SAM" id="MobiDB-lite"/>
    </source>
</evidence>
<feature type="signal peptide" evidence="2">
    <location>
        <begin position="1"/>
        <end position="30"/>
    </location>
</feature>
<feature type="chain" id="PRO_5032806357" evidence="2">
    <location>
        <begin position="31"/>
        <end position="348"/>
    </location>
</feature>
<dbReference type="Proteomes" id="UP000604046">
    <property type="component" value="Unassembled WGS sequence"/>
</dbReference>
<dbReference type="OrthoDB" id="207300at2759"/>
<dbReference type="EMBL" id="CAJNDS010002442">
    <property type="protein sequence ID" value="CAE7476789.1"/>
    <property type="molecule type" value="Genomic_DNA"/>
</dbReference>
<name>A0A812SIR0_9DINO</name>
<feature type="region of interest" description="Disordered" evidence="1">
    <location>
        <begin position="35"/>
        <end position="59"/>
    </location>
</feature>
<evidence type="ECO:0000313" key="4">
    <source>
        <dbReference type="Proteomes" id="UP000604046"/>
    </source>
</evidence>
<keyword evidence="2" id="KW-0732">Signal</keyword>
<evidence type="ECO:0000256" key="2">
    <source>
        <dbReference type="SAM" id="SignalP"/>
    </source>
</evidence>